<dbReference type="Gene3D" id="3.30.70.270">
    <property type="match status" value="1"/>
</dbReference>
<dbReference type="InterPro" id="IPR035965">
    <property type="entry name" value="PAS-like_dom_sf"/>
</dbReference>
<dbReference type="InterPro" id="IPR000014">
    <property type="entry name" value="PAS"/>
</dbReference>
<dbReference type="PANTHER" id="PTHR44757">
    <property type="entry name" value="DIGUANYLATE CYCLASE DGCP"/>
    <property type="match status" value="1"/>
</dbReference>
<keyword evidence="1" id="KW-0472">Membrane</keyword>
<reference evidence="4" key="1">
    <citation type="submission" date="2005-08" db="EMBL/GenBank/DDBJ databases">
        <title>Complete sequence of Dechloromonas aromatica RCB.</title>
        <authorList>
            <person name="Salinero K.K."/>
            <person name="Copeland A."/>
            <person name="Lucas S."/>
            <person name="Lapidus A."/>
            <person name="Barry K."/>
            <person name="Detter J.C."/>
            <person name="Glavina T."/>
            <person name="Hammon N."/>
            <person name="Israni S."/>
            <person name="Pitluck S."/>
            <person name="Di Bartolo G."/>
            <person name="Trong S."/>
            <person name="Schmutz J."/>
            <person name="Larimer F."/>
            <person name="Land M."/>
            <person name="Ivanova N."/>
            <person name="Richardson P."/>
        </authorList>
    </citation>
    <scope>NUCLEOTIDE SEQUENCE</scope>
    <source>
        <strain evidence="4">RCB</strain>
    </source>
</reference>
<dbReference type="InterPro" id="IPR001610">
    <property type="entry name" value="PAC"/>
</dbReference>
<feature type="domain" description="GGDEF" evidence="3">
    <location>
        <begin position="579"/>
        <end position="712"/>
    </location>
</feature>
<dbReference type="EMBL" id="CP000089">
    <property type="protein sequence ID" value="AAZ45181.1"/>
    <property type="molecule type" value="Genomic_DNA"/>
</dbReference>
<dbReference type="eggNOG" id="COG2202">
    <property type="taxonomic scope" value="Bacteria"/>
</dbReference>
<sequence length="715" mass="79841">MNDVVNQPSKTGSDSLLVLGYQVWLAVAYLLVALLCWLGVSMEFSQIDENIETLARERGAALFRLVELTRDWNAKHGGVYVRVTEATQPNPYLKHPKRDLQTTDGLQLTMVNPAFMTRQIAEIAEQADGVQFHITSLKPIRPANTPDAWEVDALETFEGGKREVLSLVQSEKGAMHRYMAPLFVKQPCLNCHSEQGYRLGEIRGGISVSMPAEKILSVRRDQRRRIMLVFGAGALMFALLMHFVIRRSRQHFLHLKAVTAGQEKLIAERTQALSSANEQLIGEVAERKRKEIQISESEARYRSVIETSQNAILIMQAPNFVIVFANEQGAALVGLAPSQMIDRPILDFVCQQDRSMVAERLARRARGEPVSPTVRAHFCRLDGSQVRVGDVHVARIESASEYPQWVLSVHDVTNRLANERALQISAAVMENAAEGIVVTDAQNRIIQVNPAFSAITGYRPQEVLGKDPSLLGSGRHESGFFREMWETLEKEGHWAGEIWNRRPDGTVYVVWLAISAIRGEGVESGGRHVATFIDITQRKEVEELLRHRAQSDPLTDLPNRTLFYDRLQVALTHARRYSEEFALLYIDLDHFKIVNDTLGHAAGDELLIEASHRLTQAVRQSDTVARLGGDEFAVILPKTGSQSEIEEVAQRVVETMVRPFLLSAGTINISTSVGVAIYPRHGEDLEAIRASADAALYSVKQSGRNGYRLYVPPGH</sequence>
<dbReference type="CDD" id="cd00130">
    <property type="entry name" value="PAS"/>
    <property type="match status" value="2"/>
</dbReference>
<dbReference type="eggNOG" id="COG4191">
    <property type="taxonomic scope" value="Bacteria"/>
</dbReference>
<dbReference type="InterPro" id="IPR052155">
    <property type="entry name" value="Biofilm_reg_signaling"/>
</dbReference>
<evidence type="ECO:0000313" key="4">
    <source>
        <dbReference type="EMBL" id="AAZ45181.1"/>
    </source>
</evidence>
<dbReference type="OrthoDB" id="8526884at2"/>
<dbReference type="InterPro" id="IPR021796">
    <property type="entry name" value="Tll0287-like_dom"/>
</dbReference>
<feature type="transmembrane region" description="Helical" evidence="1">
    <location>
        <begin position="20"/>
        <end position="40"/>
    </location>
</feature>
<evidence type="ECO:0000259" key="2">
    <source>
        <dbReference type="PROSITE" id="PS50112"/>
    </source>
</evidence>
<dbReference type="Gene3D" id="3.30.450.20">
    <property type="entry name" value="PAS domain"/>
    <property type="match status" value="2"/>
</dbReference>
<dbReference type="SMART" id="SM00086">
    <property type="entry name" value="PAC"/>
    <property type="match status" value="2"/>
</dbReference>
<dbReference type="Pfam" id="PF00990">
    <property type="entry name" value="GGDEF"/>
    <property type="match status" value="1"/>
</dbReference>
<dbReference type="SUPFAM" id="SSF55785">
    <property type="entry name" value="PYP-like sensor domain (PAS domain)"/>
    <property type="match status" value="2"/>
</dbReference>
<dbReference type="PROSITE" id="PS50887">
    <property type="entry name" value="GGDEF"/>
    <property type="match status" value="1"/>
</dbReference>
<dbReference type="eggNOG" id="COG2199">
    <property type="taxonomic scope" value="Bacteria"/>
</dbReference>
<dbReference type="Pfam" id="PF13426">
    <property type="entry name" value="PAS_9"/>
    <property type="match status" value="2"/>
</dbReference>
<dbReference type="FunFam" id="3.30.70.270:FF:000001">
    <property type="entry name" value="Diguanylate cyclase domain protein"/>
    <property type="match status" value="1"/>
</dbReference>
<dbReference type="AlphaFoldDB" id="Q47J00"/>
<dbReference type="InterPro" id="IPR043128">
    <property type="entry name" value="Rev_trsase/Diguanyl_cyclase"/>
</dbReference>
<dbReference type="CDD" id="cd01949">
    <property type="entry name" value="GGDEF"/>
    <property type="match status" value="1"/>
</dbReference>
<feature type="transmembrane region" description="Helical" evidence="1">
    <location>
        <begin position="226"/>
        <end position="245"/>
    </location>
</feature>
<dbReference type="PROSITE" id="PS50112">
    <property type="entry name" value="PAS"/>
    <property type="match status" value="2"/>
</dbReference>
<dbReference type="SUPFAM" id="SSF55073">
    <property type="entry name" value="Nucleotide cyclase"/>
    <property type="match status" value="1"/>
</dbReference>
<organism evidence="4">
    <name type="scientific">Dechloromonas aromatica (strain RCB)</name>
    <dbReference type="NCBI Taxonomy" id="159087"/>
    <lineage>
        <taxon>Bacteria</taxon>
        <taxon>Pseudomonadati</taxon>
        <taxon>Pseudomonadota</taxon>
        <taxon>Betaproteobacteria</taxon>
        <taxon>Rhodocyclales</taxon>
        <taxon>Azonexaceae</taxon>
        <taxon>Dechloromonas</taxon>
    </lineage>
</organism>
<dbReference type="NCBIfam" id="TIGR00229">
    <property type="entry name" value="sensory_box"/>
    <property type="match status" value="2"/>
</dbReference>
<evidence type="ECO:0000256" key="1">
    <source>
        <dbReference type="SAM" id="Phobius"/>
    </source>
</evidence>
<dbReference type="KEGG" id="dar:Daro_0424"/>
<dbReference type="GO" id="GO:0003824">
    <property type="term" value="F:catalytic activity"/>
    <property type="evidence" value="ECO:0007669"/>
    <property type="project" value="UniProtKB-ARBA"/>
</dbReference>
<protein>
    <submittedName>
        <fullName evidence="4">PAS:GGDEF protein</fullName>
    </submittedName>
</protein>
<feature type="domain" description="PAS" evidence="2">
    <location>
        <begin position="297"/>
        <end position="368"/>
    </location>
</feature>
<dbReference type="HOGENOM" id="CLU_033810_2_0_4"/>
<proteinExistence type="predicted"/>
<dbReference type="SMART" id="SM00267">
    <property type="entry name" value="GGDEF"/>
    <property type="match status" value="1"/>
</dbReference>
<evidence type="ECO:0000259" key="3">
    <source>
        <dbReference type="PROSITE" id="PS50887"/>
    </source>
</evidence>
<dbReference type="SMART" id="SM00091">
    <property type="entry name" value="PAS"/>
    <property type="match status" value="2"/>
</dbReference>
<dbReference type="InterPro" id="IPR029787">
    <property type="entry name" value="Nucleotide_cyclase"/>
</dbReference>
<dbReference type="NCBIfam" id="TIGR00254">
    <property type="entry name" value="GGDEF"/>
    <property type="match status" value="1"/>
</dbReference>
<keyword evidence="1" id="KW-1133">Transmembrane helix</keyword>
<dbReference type="PANTHER" id="PTHR44757:SF2">
    <property type="entry name" value="BIOFILM ARCHITECTURE MAINTENANCE PROTEIN MBAA"/>
    <property type="match status" value="1"/>
</dbReference>
<accession>Q47J00</accession>
<gene>
    <name evidence="4" type="ordered locus">Daro_0424</name>
</gene>
<dbReference type="Pfam" id="PF11845">
    <property type="entry name" value="Tll0287-like"/>
    <property type="match status" value="1"/>
</dbReference>
<name>Q47J00_DECAR</name>
<keyword evidence="1" id="KW-0812">Transmembrane</keyword>
<feature type="domain" description="PAS" evidence="2">
    <location>
        <begin position="428"/>
        <end position="466"/>
    </location>
</feature>
<dbReference type="InterPro" id="IPR000160">
    <property type="entry name" value="GGDEF_dom"/>
</dbReference>
<dbReference type="STRING" id="159087.Daro_0424"/>
<dbReference type="Gene3D" id="3.30.450.290">
    <property type="match status" value="1"/>
</dbReference>